<name>A0AAE8SDP2_9HYPO</name>
<feature type="compositionally biased region" description="Polar residues" evidence="1">
    <location>
        <begin position="154"/>
        <end position="167"/>
    </location>
</feature>
<protein>
    <recommendedName>
        <fullName evidence="4">BZIP domain-containing protein</fullName>
    </recommendedName>
</protein>
<feature type="region of interest" description="Disordered" evidence="1">
    <location>
        <begin position="1"/>
        <end position="23"/>
    </location>
</feature>
<dbReference type="PANTHER" id="PTHR40618">
    <property type="entry name" value="B-ZIP TRANSCRIPTION FACTOR (EUROFUNG)-RELATED"/>
    <property type="match status" value="1"/>
</dbReference>
<dbReference type="AlphaFoldDB" id="A0AAE8SDP2"/>
<evidence type="ECO:0008006" key="4">
    <source>
        <dbReference type="Google" id="ProtNLM"/>
    </source>
</evidence>
<reference evidence="2" key="1">
    <citation type="submission" date="2018-03" db="EMBL/GenBank/DDBJ databases">
        <authorList>
            <person name="Guldener U."/>
        </authorList>
    </citation>
    <scope>NUCLEOTIDE SEQUENCE</scope>
</reference>
<dbReference type="CDD" id="cd14686">
    <property type="entry name" value="bZIP"/>
    <property type="match status" value="1"/>
</dbReference>
<gene>
    <name evidence="2" type="ORF">FTOL_01475</name>
</gene>
<feature type="compositionally biased region" description="Polar residues" evidence="1">
    <location>
        <begin position="1"/>
        <end position="16"/>
    </location>
</feature>
<dbReference type="PANTHER" id="PTHR40618:SF1">
    <property type="entry name" value="B-ZIP TRANSCRIPTION FACTOR (EUROFUNG)"/>
    <property type="match status" value="1"/>
</dbReference>
<evidence type="ECO:0000313" key="2">
    <source>
        <dbReference type="EMBL" id="SPJ71747.1"/>
    </source>
</evidence>
<organism evidence="2 3">
    <name type="scientific">Fusarium torulosum</name>
    <dbReference type="NCBI Taxonomy" id="33205"/>
    <lineage>
        <taxon>Eukaryota</taxon>
        <taxon>Fungi</taxon>
        <taxon>Dikarya</taxon>
        <taxon>Ascomycota</taxon>
        <taxon>Pezizomycotina</taxon>
        <taxon>Sordariomycetes</taxon>
        <taxon>Hypocreomycetidae</taxon>
        <taxon>Hypocreales</taxon>
        <taxon>Nectriaceae</taxon>
        <taxon>Fusarium</taxon>
    </lineage>
</organism>
<feature type="region of interest" description="Disordered" evidence="1">
    <location>
        <begin position="112"/>
        <end position="168"/>
    </location>
</feature>
<accession>A0AAE8SDP2</accession>
<dbReference type="Proteomes" id="UP001187734">
    <property type="component" value="Unassembled WGS sequence"/>
</dbReference>
<feature type="compositionally biased region" description="Polar residues" evidence="1">
    <location>
        <begin position="119"/>
        <end position="130"/>
    </location>
</feature>
<sequence>METISTTHANYPPTQSVRRRGRPRIDSSCENETVMTRRGRNRQAQYVYRLRREAAQKDQTSRLLQLERAIEGMSSCIEAFTKEMLSLRIVKQHRELLVPLREMTTTVLALATETDRNDSQPPNETSPSHQNETKDNKHRRKASHGGETRPVTHPHSTSSKELQSSDKAISMADTAPEPIMRDMALDSNQDHSSAHRMKNLHMEQWLLEVKDPAGVGFTQRLPLQSLAYKLVHASLTIGLKALTQPSYSIGPRVEESRIFGSVLDEARRAYLIYVFEWLLGPGIARLYDCAKLSFVLNQVSQSNQPHPTSIHFLGTEQLPLLSVMDIESRLVALGARIQDQEFIELEIENPTKPKASIEQHFFSHSFNAVPPKTTTMTIRLSVSRLVVNLSKYAVCSGRGPAFFLHHLGMAIEASVIAAHGGLYSS</sequence>
<proteinExistence type="predicted"/>
<comment type="caution">
    <text evidence="2">The sequence shown here is derived from an EMBL/GenBank/DDBJ whole genome shotgun (WGS) entry which is preliminary data.</text>
</comment>
<evidence type="ECO:0000313" key="3">
    <source>
        <dbReference type="Proteomes" id="UP001187734"/>
    </source>
</evidence>
<dbReference type="EMBL" id="ONZP01000046">
    <property type="protein sequence ID" value="SPJ71747.1"/>
    <property type="molecule type" value="Genomic_DNA"/>
</dbReference>
<keyword evidence="3" id="KW-1185">Reference proteome</keyword>
<evidence type="ECO:0000256" key="1">
    <source>
        <dbReference type="SAM" id="MobiDB-lite"/>
    </source>
</evidence>